<dbReference type="AlphaFoldDB" id="A0AAI9K6H7"/>
<proteinExistence type="inferred from homology"/>
<accession>A0AAI9K6H7</accession>
<keyword evidence="3" id="KW-1003">Cell membrane</keyword>
<evidence type="ECO:0000313" key="10">
    <source>
        <dbReference type="Proteomes" id="UP000660047"/>
    </source>
</evidence>
<dbReference type="InterPro" id="IPR003370">
    <property type="entry name" value="Chromate_transpt"/>
</dbReference>
<evidence type="ECO:0000256" key="6">
    <source>
        <dbReference type="ARBA" id="ARBA00023136"/>
    </source>
</evidence>
<dbReference type="InterPro" id="IPR052518">
    <property type="entry name" value="CHR_Transporter"/>
</dbReference>
<dbReference type="PANTHER" id="PTHR43663">
    <property type="entry name" value="CHROMATE TRANSPORT PROTEIN-RELATED"/>
    <property type="match status" value="1"/>
</dbReference>
<dbReference type="Proteomes" id="UP000660047">
    <property type="component" value="Unassembled WGS sequence"/>
</dbReference>
<dbReference type="EMBL" id="BLYL01000007">
    <property type="protein sequence ID" value="GFO94346.1"/>
    <property type="molecule type" value="Genomic_DNA"/>
</dbReference>
<feature type="compositionally biased region" description="Basic and acidic residues" evidence="7">
    <location>
        <begin position="202"/>
        <end position="212"/>
    </location>
</feature>
<evidence type="ECO:0000313" key="9">
    <source>
        <dbReference type="EMBL" id="GFO94346.1"/>
    </source>
</evidence>
<comment type="caution">
    <text evidence="9">The sequence shown here is derived from an EMBL/GenBank/DDBJ whole genome shotgun (WGS) entry which is preliminary data.</text>
</comment>
<sequence length="212" mass="23013">MERGKKSKTLLKIFITTLYLSTFTFGGGYVIVSLMKKKFVDENHWIEQDEMLDLVAIAQSSPGPIAINGAIAVGYKLCGMAGTLVAIIGTIIPPFVIISIISYCYSAFRTNWVISEMLEGMQAGVAAVIASVTYDMGADIVKQKDDLGILFMIAAFVASYILEINVVFIVIVCGLVGVCRGQLEKRRGHGHKKTEDTSDGNPENHPDKGGME</sequence>
<feature type="region of interest" description="Disordered" evidence="7">
    <location>
        <begin position="187"/>
        <end position="212"/>
    </location>
</feature>
<evidence type="ECO:0000256" key="7">
    <source>
        <dbReference type="SAM" id="MobiDB-lite"/>
    </source>
</evidence>
<comment type="subcellular location">
    <subcellularLocation>
        <location evidence="1">Cell membrane</location>
        <topology evidence="1">Multi-pass membrane protein</topology>
    </subcellularLocation>
</comment>
<feature type="transmembrane region" description="Helical" evidence="8">
    <location>
        <begin position="149"/>
        <end position="178"/>
    </location>
</feature>
<evidence type="ECO:0000256" key="3">
    <source>
        <dbReference type="ARBA" id="ARBA00022475"/>
    </source>
</evidence>
<keyword evidence="4 8" id="KW-0812">Transmembrane</keyword>
<evidence type="ECO:0000256" key="1">
    <source>
        <dbReference type="ARBA" id="ARBA00004651"/>
    </source>
</evidence>
<evidence type="ECO:0000256" key="5">
    <source>
        <dbReference type="ARBA" id="ARBA00022989"/>
    </source>
</evidence>
<dbReference type="GO" id="GO:0015109">
    <property type="term" value="F:chromate transmembrane transporter activity"/>
    <property type="evidence" value="ECO:0007669"/>
    <property type="project" value="InterPro"/>
</dbReference>
<feature type="transmembrane region" description="Helical" evidence="8">
    <location>
        <begin position="117"/>
        <end position="137"/>
    </location>
</feature>
<organism evidence="9 10">
    <name type="scientific">Coprococcus eutactus</name>
    <dbReference type="NCBI Taxonomy" id="33043"/>
    <lineage>
        <taxon>Bacteria</taxon>
        <taxon>Bacillati</taxon>
        <taxon>Bacillota</taxon>
        <taxon>Clostridia</taxon>
        <taxon>Lachnospirales</taxon>
        <taxon>Lachnospiraceae</taxon>
        <taxon>Coprococcus</taxon>
    </lineage>
</organism>
<reference evidence="9" key="1">
    <citation type="submission" date="2020-06" db="EMBL/GenBank/DDBJ databases">
        <title>Characterization of fructooligosaccharide metabolism and fructooligosaccharide-degrading enzymes in human commensal butyrate producers.</title>
        <authorList>
            <person name="Tanno H."/>
            <person name="Fujii T."/>
            <person name="Hirano K."/>
            <person name="Maeno S."/>
            <person name="Tonozuka T."/>
            <person name="Sakamoto M."/>
            <person name="Ohkuma M."/>
            <person name="Tochio T."/>
            <person name="Endo A."/>
        </authorList>
    </citation>
    <scope>NUCLEOTIDE SEQUENCE</scope>
    <source>
        <strain evidence="9">JCM 31265</strain>
    </source>
</reference>
<evidence type="ECO:0000256" key="8">
    <source>
        <dbReference type="SAM" id="Phobius"/>
    </source>
</evidence>
<dbReference type="Pfam" id="PF02417">
    <property type="entry name" value="Chromate_transp"/>
    <property type="match status" value="1"/>
</dbReference>
<feature type="transmembrane region" description="Helical" evidence="8">
    <location>
        <begin position="12"/>
        <end position="32"/>
    </location>
</feature>
<keyword evidence="5 8" id="KW-1133">Transmembrane helix</keyword>
<dbReference type="GO" id="GO:0005886">
    <property type="term" value="C:plasma membrane"/>
    <property type="evidence" value="ECO:0007669"/>
    <property type="project" value="UniProtKB-SubCell"/>
</dbReference>
<dbReference type="RefSeq" id="WP_055223826.1">
    <property type="nucleotide sequence ID" value="NZ_BLYL01000007.1"/>
</dbReference>
<dbReference type="PANTHER" id="PTHR43663:SF1">
    <property type="entry name" value="CHROMATE TRANSPORTER"/>
    <property type="match status" value="1"/>
</dbReference>
<feature type="transmembrane region" description="Helical" evidence="8">
    <location>
        <begin position="84"/>
        <end position="105"/>
    </location>
</feature>
<gene>
    <name evidence="9" type="ORF">COEU31_13920</name>
</gene>
<evidence type="ECO:0000256" key="2">
    <source>
        <dbReference type="ARBA" id="ARBA00005262"/>
    </source>
</evidence>
<comment type="similarity">
    <text evidence="2">Belongs to the chromate ion transporter (CHR) (TC 2.A.51) family.</text>
</comment>
<protein>
    <submittedName>
        <fullName evidence="9">Chromate transporter</fullName>
    </submittedName>
</protein>
<name>A0AAI9K6H7_9FIRM</name>
<evidence type="ECO:0000256" key="4">
    <source>
        <dbReference type="ARBA" id="ARBA00022692"/>
    </source>
</evidence>
<keyword evidence="6 8" id="KW-0472">Membrane</keyword>